<accession>A0AB74VEZ8</accession>
<dbReference type="Proteomes" id="UP000679373">
    <property type="component" value="Chromosome"/>
</dbReference>
<name>A0AB74VEZ8_CLOBE</name>
<dbReference type="EMBL" id="CP073653">
    <property type="protein sequence ID" value="QUN35051.1"/>
    <property type="molecule type" value="Genomic_DNA"/>
</dbReference>
<dbReference type="GeneID" id="66347767"/>
<dbReference type="RefSeq" id="WP_077867685.1">
    <property type="nucleotide sequence ID" value="NZ_BKAK01000109.1"/>
</dbReference>
<evidence type="ECO:0000313" key="1">
    <source>
        <dbReference type="EMBL" id="QUN35051.1"/>
    </source>
</evidence>
<dbReference type="SUPFAM" id="SSF46785">
    <property type="entry name" value="Winged helix' DNA-binding domain"/>
    <property type="match status" value="1"/>
</dbReference>
<evidence type="ECO:0000313" key="2">
    <source>
        <dbReference type="Proteomes" id="UP000679373"/>
    </source>
</evidence>
<dbReference type="InterPro" id="IPR036388">
    <property type="entry name" value="WH-like_DNA-bd_sf"/>
</dbReference>
<dbReference type="Gene3D" id="1.10.10.10">
    <property type="entry name" value="Winged helix-like DNA-binding domain superfamily/Winged helix DNA-binding domain"/>
    <property type="match status" value="1"/>
</dbReference>
<protein>
    <submittedName>
        <fullName evidence="1">Helix-turn-helix domain-containing protein</fullName>
    </submittedName>
</protein>
<dbReference type="AlphaFoldDB" id="A0AB74VEZ8"/>
<gene>
    <name evidence="1" type="ORF">KEC93_24550</name>
</gene>
<proteinExistence type="predicted"/>
<reference evidence="1" key="1">
    <citation type="submission" date="2021-04" db="EMBL/GenBank/DDBJ databases">
        <title>Complete genome sequence of the type strain Clostridium beijerinckii NRRL B-598.</title>
        <authorList>
            <person name="Sedlar K."/>
            <person name="Branska B."/>
            <person name="Bezdicek M."/>
            <person name="Nykrynova M."/>
            <person name="Lengerova M."/>
            <person name="Skutkova H."/>
            <person name="Patakova P."/>
        </authorList>
    </citation>
    <scope>NUCLEOTIDE SEQUENCE</scope>
    <source>
        <strain evidence="1">DSM 791</strain>
    </source>
</reference>
<organism evidence="1 2">
    <name type="scientific">Clostridium beijerinckii</name>
    <name type="common">Clostridium MP</name>
    <dbReference type="NCBI Taxonomy" id="1520"/>
    <lineage>
        <taxon>Bacteria</taxon>
        <taxon>Bacillati</taxon>
        <taxon>Bacillota</taxon>
        <taxon>Clostridia</taxon>
        <taxon>Eubacteriales</taxon>
        <taxon>Clostridiaceae</taxon>
        <taxon>Clostridium</taxon>
    </lineage>
</organism>
<dbReference type="InterPro" id="IPR036390">
    <property type="entry name" value="WH_DNA-bd_sf"/>
</dbReference>
<sequence length="147" mass="17154">MNTKELMEYVRQANGVVAPKDLFLQVPIEFIRNSQYTPNEKTLFLLLWTYGIGSKTVYPSQSRLAKQMGTTTKTIRSILQKLEEKEGVYIVQQYIEGTNEKTSNLYFLSEITKDGEFKKGYFDMVKIRFSEKKHIIQKATKQPRQLT</sequence>
<dbReference type="Pfam" id="PF13730">
    <property type="entry name" value="HTH_36"/>
    <property type="match status" value="1"/>
</dbReference>
<keyword evidence="2" id="KW-1185">Reference proteome</keyword>